<feature type="transmembrane region" description="Helical" evidence="2">
    <location>
        <begin position="98"/>
        <end position="118"/>
    </location>
</feature>
<comment type="caution">
    <text evidence="3">The sequence shown here is derived from an EMBL/GenBank/DDBJ whole genome shotgun (WGS) entry which is preliminary data.</text>
</comment>
<dbReference type="OMA" id="WDSNEEN"/>
<gene>
    <name evidence="3" type="ORF">THAOC_17374</name>
</gene>
<keyword evidence="2" id="KW-0472">Membrane</keyword>
<keyword evidence="2" id="KW-0812">Transmembrane</keyword>
<evidence type="ECO:0000313" key="4">
    <source>
        <dbReference type="Proteomes" id="UP000266841"/>
    </source>
</evidence>
<accession>K0SUR7</accession>
<name>K0SUR7_THAOC</name>
<dbReference type="EMBL" id="AGNL01019173">
    <property type="protein sequence ID" value="EJK62032.1"/>
    <property type="molecule type" value="Genomic_DNA"/>
</dbReference>
<evidence type="ECO:0000313" key="3">
    <source>
        <dbReference type="EMBL" id="EJK62032.1"/>
    </source>
</evidence>
<reference evidence="3 4" key="1">
    <citation type="journal article" date="2012" name="Genome Biol.">
        <title>Genome and low-iron response of an oceanic diatom adapted to chronic iron limitation.</title>
        <authorList>
            <person name="Lommer M."/>
            <person name="Specht M."/>
            <person name="Roy A.S."/>
            <person name="Kraemer L."/>
            <person name="Andreson R."/>
            <person name="Gutowska M.A."/>
            <person name="Wolf J."/>
            <person name="Bergner S.V."/>
            <person name="Schilhabel M.B."/>
            <person name="Klostermeier U.C."/>
            <person name="Beiko R.G."/>
            <person name="Rosenstiel P."/>
            <person name="Hippler M."/>
            <person name="Laroche J."/>
        </authorList>
    </citation>
    <scope>NUCLEOTIDE SEQUENCE [LARGE SCALE GENOMIC DNA]</scope>
    <source>
        <strain evidence="3 4">CCMP1005</strain>
    </source>
</reference>
<dbReference type="OrthoDB" id="38405at2759"/>
<feature type="transmembrane region" description="Helical" evidence="2">
    <location>
        <begin position="265"/>
        <end position="284"/>
    </location>
</feature>
<dbReference type="AlphaFoldDB" id="K0SUR7"/>
<feature type="transmembrane region" description="Helical" evidence="2">
    <location>
        <begin position="125"/>
        <end position="145"/>
    </location>
</feature>
<dbReference type="eggNOG" id="ENOG502RAVX">
    <property type="taxonomic scope" value="Eukaryota"/>
</dbReference>
<sequence>MPIADDFVPFIVKRLEDMRKEHNILLVTNDHVDVLKKMADNTVTVSAIDRSRVKVNGREGVDRELALLAMSIGDEYRHGTNNSDLEFFAKVELSKMGGIPNVGVFAVFAFGLFLLMFWDSKQGSEALVLIAAGMVAFFTLNPYFLQLVGEYLRLRVSHESTARLNYFLDTHNRKPSDWRVYMIEEAEALLVSWRNLLKIIVIFRLTTGKRVRYLNVALEQVNEQDSENLPHSWLAACSDNHSVPLHGSGVGYHVWGGLVDLPDQAVQIFGAMPFLFMIFFSTTFSPGAGVSGVKALRYLFSRFYLWCMIPGTQDQMDGCPSENNLLYLILSSLLVPFLFVSYKGLKYLIVTANKEKQSQGRRESMKSVEFAQLQMELFGDKALHNLKTVGSAADLKKLADTFTSERSIGGNVREVASRDATEKGSSDDESVDKGSFEGFMAFLNAPSPLPKTNIVAAGSSENDNRV</sequence>
<keyword evidence="2" id="KW-1133">Transmembrane helix</keyword>
<keyword evidence="4" id="KW-1185">Reference proteome</keyword>
<evidence type="ECO:0000256" key="1">
    <source>
        <dbReference type="SAM" id="MobiDB-lite"/>
    </source>
</evidence>
<feature type="transmembrane region" description="Helical" evidence="2">
    <location>
        <begin position="325"/>
        <end position="345"/>
    </location>
</feature>
<protein>
    <submittedName>
        <fullName evidence="3">Uncharacterized protein</fullName>
    </submittedName>
</protein>
<proteinExistence type="predicted"/>
<dbReference type="Proteomes" id="UP000266841">
    <property type="component" value="Unassembled WGS sequence"/>
</dbReference>
<evidence type="ECO:0000256" key="2">
    <source>
        <dbReference type="SAM" id="Phobius"/>
    </source>
</evidence>
<organism evidence="3 4">
    <name type="scientific">Thalassiosira oceanica</name>
    <name type="common">Marine diatom</name>
    <dbReference type="NCBI Taxonomy" id="159749"/>
    <lineage>
        <taxon>Eukaryota</taxon>
        <taxon>Sar</taxon>
        <taxon>Stramenopiles</taxon>
        <taxon>Ochrophyta</taxon>
        <taxon>Bacillariophyta</taxon>
        <taxon>Coscinodiscophyceae</taxon>
        <taxon>Thalassiosirophycidae</taxon>
        <taxon>Thalassiosirales</taxon>
        <taxon>Thalassiosiraceae</taxon>
        <taxon>Thalassiosira</taxon>
    </lineage>
</organism>
<feature type="region of interest" description="Disordered" evidence="1">
    <location>
        <begin position="446"/>
        <end position="466"/>
    </location>
</feature>